<dbReference type="InterPro" id="IPR007206">
    <property type="entry name" value="Protein_HGH1_C"/>
</dbReference>
<evidence type="ECO:0000313" key="4">
    <source>
        <dbReference type="EMBL" id="WOG88834.1"/>
    </source>
</evidence>
<reference evidence="4" key="1">
    <citation type="journal article" date="2016" name="Nat. Genet.">
        <title>A high-quality carrot genome assembly provides new insights into carotenoid accumulation and asterid genome evolution.</title>
        <authorList>
            <person name="Iorizzo M."/>
            <person name="Ellison S."/>
            <person name="Senalik D."/>
            <person name="Zeng P."/>
            <person name="Satapoomin P."/>
            <person name="Huang J."/>
            <person name="Bowman M."/>
            <person name="Iovene M."/>
            <person name="Sanseverino W."/>
            <person name="Cavagnaro P."/>
            <person name="Yildiz M."/>
            <person name="Macko-Podgorni A."/>
            <person name="Moranska E."/>
            <person name="Grzebelus E."/>
            <person name="Grzebelus D."/>
            <person name="Ashrafi H."/>
            <person name="Zheng Z."/>
            <person name="Cheng S."/>
            <person name="Spooner D."/>
            <person name="Van Deynze A."/>
            <person name="Simon P."/>
        </authorList>
    </citation>
    <scope>NUCLEOTIDE SEQUENCE</scope>
    <source>
        <tissue evidence="4">Leaf</tissue>
    </source>
</reference>
<name>A0A166EAQ3_DAUCS</name>
<accession>A0A166EAQ3</accession>
<dbReference type="AlphaFoldDB" id="A0A166EAQ3"/>
<dbReference type="Gene3D" id="1.25.10.10">
    <property type="entry name" value="Leucine-rich Repeat Variant"/>
    <property type="match status" value="1"/>
</dbReference>
<sequence>MATELEELIDFLSSPSPPVKKAAVDIVQGLTGSEDGLQALGSYSDTVLPPLSRLLGEKKEVSEPAVEALINLSQNSDVAEKMVNMGMIKIAMEMLYKQDSEIKKFLVMLLVNLTRLDVGIDALLQSGDDKMHSLYVMKLVRSFCTSNSDLDGDAFEHAGSILVNISKSEAGRKLLLDPKRGLLKQILRQFDSTSVLRKKGVLGTVRNCCFEAESQLQNLLLVSEFLWPTLLLPVAGKKVYSEQDTSKMPLELGSTLLIERESVDDPEIRVEALEAIYLIAVQDGGRRALWSVNGPRILQVGYEDEENSKVMEAYERVGSLLVEGSDIEDTTIKAS</sequence>
<dbReference type="Pfam" id="PF04063">
    <property type="entry name" value="DUF383"/>
    <property type="match status" value="1"/>
</dbReference>
<gene>
    <name evidence="4" type="ORF">DCAR_0208069</name>
</gene>
<dbReference type="EMBL" id="CP093344">
    <property type="protein sequence ID" value="WOG88834.1"/>
    <property type="molecule type" value="Genomic_DNA"/>
</dbReference>
<dbReference type="Gramene" id="KZN06311">
    <property type="protein sequence ID" value="KZN06311"/>
    <property type="gene ID" value="DCAR_007148"/>
</dbReference>
<protein>
    <recommendedName>
        <fullName evidence="2">Protein HGH1 homolog</fullName>
    </recommendedName>
</protein>
<dbReference type="OrthoDB" id="338814at2759"/>
<reference evidence="4" key="2">
    <citation type="submission" date="2022-03" db="EMBL/GenBank/DDBJ databases">
        <title>Draft title - Genomic analysis of global carrot germplasm unveils the trajectory of domestication and the origin of high carotenoid orange carrot.</title>
        <authorList>
            <person name="Iorizzo M."/>
            <person name="Ellison S."/>
            <person name="Senalik D."/>
            <person name="Macko-Podgorni A."/>
            <person name="Grzebelus D."/>
            <person name="Bostan H."/>
            <person name="Rolling W."/>
            <person name="Curaba J."/>
            <person name="Simon P."/>
        </authorList>
    </citation>
    <scope>NUCLEOTIDE SEQUENCE</scope>
    <source>
        <tissue evidence="4">Leaf</tissue>
    </source>
</reference>
<dbReference type="Proteomes" id="UP000077755">
    <property type="component" value="Chromosome 2"/>
</dbReference>
<dbReference type="SUPFAM" id="SSF48371">
    <property type="entry name" value="ARM repeat"/>
    <property type="match status" value="1"/>
</dbReference>
<dbReference type="PROSITE" id="PS50176">
    <property type="entry name" value="ARM_REPEAT"/>
    <property type="match status" value="1"/>
</dbReference>
<evidence type="ECO:0000256" key="3">
    <source>
        <dbReference type="ARBA" id="ARBA00022737"/>
    </source>
</evidence>
<proteinExistence type="inferred from homology"/>
<comment type="similarity">
    <text evidence="1">Belongs to the HGH1 family.</text>
</comment>
<dbReference type="KEGG" id="dcr:108206168"/>
<dbReference type="Pfam" id="PF04064">
    <property type="entry name" value="DUF384"/>
    <property type="match status" value="1"/>
</dbReference>
<dbReference type="InterPro" id="IPR039717">
    <property type="entry name" value="Hgh1"/>
</dbReference>
<keyword evidence="5" id="KW-1185">Reference proteome</keyword>
<dbReference type="InterPro" id="IPR007205">
    <property type="entry name" value="Protein_HGH1_N"/>
</dbReference>
<dbReference type="SMART" id="SM00185">
    <property type="entry name" value="ARM"/>
    <property type="match status" value="2"/>
</dbReference>
<evidence type="ECO:0000256" key="2">
    <source>
        <dbReference type="ARBA" id="ARBA00014076"/>
    </source>
</evidence>
<keyword evidence="3" id="KW-0677">Repeat</keyword>
<evidence type="ECO:0000256" key="1">
    <source>
        <dbReference type="ARBA" id="ARBA00006712"/>
    </source>
</evidence>
<dbReference type="OMA" id="MCILLTN"/>
<dbReference type="PANTHER" id="PTHR13387:SF9">
    <property type="entry name" value="PROTEIN HGH1 HOMOLOG"/>
    <property type="match status" value="1"/>
</dbReference>
<dbReference type="PANTHER" id="PTHR13387">
    <property type="entry name" value="PROTEIN HGH1 HOMOLOG"/>
    <property type="match status" value="1"/>
</dbReference>
<dbReference type="InterPro" id="IPR016024">
    <property type="entry name" value="ARM-type_fold"/>
</dbReference>
<organism evidence="4 5">
    <name type="scientific">Daucus carota subsp. sativus</name>
    <name type="common">Carrot</name>
    <dbReference type="NCBI Taxonomy" id="79200"/>
    <lineage>
        <taxon>Eukaryota</taxon>
        <taxon>Viridiplantae</taxon>
        <taxon>Streptophyta</taxon>
        <taxon>Embryophyta</taxon>
        <taxon>Tracheophyta</taxon>
        <taxon>Spermatophyta</taxon>
        <taxon>Magnoliopsida</taxon>
        <taxon>eudicotyledons</taxon>
        <taxon>Gunneridae</taxon>
        <taxon>Pentapetalae</taxon>
        <taxon>asterids</taxon>
        <taxon>campanulids</taxon>
        <taxon>Apiales</taxon>
        <taxon>Apiaceae</taxon>
        <taxon>Apioideae</taxon>
        <taxon>Scandiceae</taxon>
        <taxon>Daucinae</taxon>
        <taxon>Daucus</taxon>
        <taxon>Daucus sect. Daucus</taxon>
    </lineage>
</organism>
<evidence type="ECO:0000313" key="5">
    <source>
        <dbReference type="Proteomes" id="UP000077755"/>
    </source>
</evidence>
<dbReference type="InterPro" id="IPR000225">
    <property type="entry name" value="Armadillo"/>
</dbReference>
<dbReference type="InterPro" id="IPR011989">
    <property type="entry name" value="ARM-like"/>
</dbReference>